<feature type="domain" description="Chorismate-utilising enzyme C-terminal" evidence="7">
    <location>
        <begin position="405"/>
        <end position="663"/>
    </location>
</feature>
<accession>A0A0B2AC42</accession>
<dbReference type="Gene3D" id="3.60.120.10">
    <property type="entry name" value="Anthranilate synthase"/>
    <property type="match status" value="1"/>
</dbReference>
<evidence type="ECO:0000259" key="7">
    <source>
        <dbReference type="Pfam" id="PF00425"/>
    </source>
</evidence>
<dbReference type="SUPFAM" id="SSF56322">
    <property type="entry name" value="ADC synthase"/>
    <property type="match status" value="1"/>
</dbReference>
<dbReference type="InterPro" id="IPR017926">
    <property type="entry name" value="GATASE"/>
</dbReference>
<dbReference type="GO" id="GO:0046820">
    <property type="term" value="F:4-amino-4-deoxychorismate synthase activity"/>
    <property type="evidence" value="ECO:0007669"/>
    <property type="project" value="UniProtKB-EC"/>
</dbReference>
<evidence type="ECO:0000256" key="4">
    <source>
        <dbReference type="ARBA" id="ARBA00022962"/>
    </source>
</evidence>
<dbReference type="InterPro" id="IPR029062">
    <property type="entry name" value="Class_I_gatase-like"/>
</dbReference>
<evidence type="ECO:0000256" key="2">
    <source>
        <dbReference type="ARBA" id="ARBA00013139"/>
    </source>
</evidence>
<organism evidence="9 10">
    <name type="scientific">Microbacterium mangrovi</name>
    <dbReference type="NCBI Taxonomy" id="1348253"/>
    <lineage>
        <taxon>Bacteria</taxon>
        <taxon>Bacillati</taxon>
        <taxon>Actinomycetota</taxon>
        <taxon>Actinomycetes</taxon>
        <taxon>Micrococcales</taxon>
        <taxon>Microbacteriaceae</taxon>
        <taxon>Microbacterium</taxon>
    </lineage>
</organism>
<dbReference type="SUPFAM" id="SSF52317">
    <property type="entry name" value="Class I glutamine amidotransferase-like"/>
    <property type="match status" value="1"/>
</dbReference>
<dbReference type="AlphaFoldDB" id="A0A0B2AC42"/>
<evidence type="ECO:0000256" key="3">
    <source>
        <dbReference type="ARBA" id="ARBA00022679"/>
    </source>
</evidence>
<dbReference type="RefSeq" id="WP_039395896.1">
    <property type="nucleotide sequence ID" value="NZ_JTDK01000003.1"/>
</dbReference>
<dbReference type="InterPro" id="IPR005801">
    <property type="entry name" value="ADC_synthase"/>
</dbReference>
<dbReference type="GO" id="GO:0005737">
    <property type="term" value="C:cytoplasm"/>
    <property type="evidence" value="ECO:0007669"/>
    <property type="project" value="TreeGrafter"/>
</dbReference>
<dbReference type="OrthoDB" id="3518032at2"/>
<dbReference type="GO" id="GO:0000162">
    <property type="term" value="P:L-tryptophan biosynthetic process"/>
    <property type="evidence" value="ECO:0007669"/>
    <property type="project" value="TreeGrafter"/>
</dbReference>
<keyword evidence="3" id="KW-0808">Transferase</keyword>
<dbReference type="InterPro" id="IPR019999">
    <property type="entry name" value="Anth_synth_I-like"/>
</dbReference>
<feature type="domain" description="Glutamine amidotransferase" evidence="6">
    <location>
        <begin position="5"/>
        <end position="186"/>
    </location>
</feature>
<dbReference type="PROSITE" id="PS51273">
    <property type="entry name" value="GATASE_TYPE_1"/>
    <property type="match status" value="1"/>
</dbReference>
<dbReference type="PRINTS" id="PR00096">
    <property type="entry name" value="GATASE"/>
</dbReference>
<dbReference type="Pfam" id="PF00425">
    <property type="entry name" value="Chorismate_bind"/>
    <property type="match status" value="1"/>
</dbReference>
<comment type="similarity">
    <text evidence="1">In the C-terminal section; belongs to the anthranilate synthase component I family.</text>
</comment>
<dbReference type="GO" id="GO:0008153">
    <property type="term" value="P:4-aminobenzoate biosynthetic process"/>
    <property type="evidence" value="ECO:0007669"/>
    <property type="project" value="TreeGrafter"/>
</dbReference>
<feature type="domain" description="Anthranilate synthase component I N-terminal" evidence="8">
    <location>
        <begin position="228"/>
        <end position="354"/>
    </location>
</feature>
<dbReference type="InterPro" id="IPR006805">
    <property type="entry name" value="Anth_synth_I_N"/>
</dbReference>
<dbReference type="NCBIfam" id="TIGR00566">
    <property type="entry name" value="trpG_papA"/>
    <property type="match status" value="1"/>
</dbReference>
<reference evidence="9 10" key="1">
    <citation type="submission" date="2014-11" db="EMBL/GenBank/DDBJ databases">
        <title>Genome sequence of Microbacterium mangrovi MUSC 115(T).</title>
        <authorList>
            <person name="Lee L.-H."/>
        </authorList>
    </citation>
    <scope>NUCLEOTIDE SEQUENCE [LARGE SCALE GENOMIC DNA]</scope>
    <source>
        <strain evidence="9 10">MUSC 115</strain>
    </source>
</reference>
<feature type="region of interest" description="Disordered" evidence="5">
    <location>
        <begin position="360"/>
        <end position="394"/>
    </location>
</feature>
<dbReference type="InterPro" id="IPR015890">
    <property type="entry name" value="Chorismate_C"/>
</dbReference>
<feature type="compositionally biased region" description="Pro residues" evidence="5">
    <location>
        <begin position="363"/>
        <end position="377"/>
    </location>
</feature>
<dbReference type="InterPro" id="IPR006221">
    <property type="entry name" value="TrpG/PapA_dom"/>
</dbReference>
<gene>
    <name evidence="9" type="ORF">LK09_03140</name>
</gene>
<name>A0A0B2AC42_9MICO</name>
<dbReference type="PANTHER" id="PTHR11236:SF18">
    <property type="entry name" value="AMINODEOXYCHORISMATE SYNTHASE"/>
    <property type="match status" value="1"/>
</dbReference>
<proteinExistence type="inferred from homology"/>
<dbReference type="CDD" id="cd01743">
    <property type="entry name" value="GATase1_Anthranilate_Synthase"/>
    <property type="match status" value="1"/>
</dbReference>
<dbReference type="PRINTS" id="PR00097">
    <property type="entry name" value="ANTSNTHASEII"/>
</dbReference>
<dbReference type="Gene3D" id="3.40.50.880">
    <property type="match status" value="1"/>
</dbReference>
<dbReference type="EMBL" id="JTDK01000003">
    <property type="protein sequence ID" value="KHK99298.1"/>
    <property type="molecule type" value="Genomic_DNA"/>
</dbReference>
<evidence type="ECO:0000256" key="5">
    <source>
        <dbReference type="SAM" id="MobiDB-lite"/>
    </source>
</evidence>
<evidence type="ECO:0000259" key="8">
    <source>
        <dbReference type="Pfam" id="PF04715"/>
    </source>
</evidence>
<sequence>MARVLIIDNFDSFTNNIADLVAGVTGIPPLVVDNRMPFDELPWAEVDAVVLGPGPGHPANPADFGVCREVIERAPCPILGVCLGHQGIADVFGGVVERAPSPAHGLVHEIEHDGTGLFAGLPSPFPVVRYHSLAVTEVPDALRVTARTADGVVMALEHRRLPIWGVQFHPESIAGRHGDDLLRRFVALADAYNHTRHAAVAQAFAAVGGTLAGTPRVKEVPWPGDAASLYAGLVGDADGFWLDSSQPEHPDADVSVLGRATVTLTYRIADRILTLRGPAGERHVTGDAFTLLGELLDAFDHPGAGPFTAGLAGYLGYELKALCGGDETHRSRMPDAAWIWPAEFVVLDHGTRRAFRHTLAPAPATPAPSPGASPVPPRAKQDEATRPYTPGPVPEHLLALRDARPAYLDKIARAQEHIVDGDSYEICLTNTASVPAPADALAAFVELRRVSPVPYGAYLRITPPGGRPIGVLSASPETFLRVDRDGRVTTRPIKGTRPRGATPMEDAALRRDLAGSAKDRAENLMIVDLSRHDLGGVCEPGTVAVPELFAVQSFSSVHQLVSTITGRRRAGIRTVDVVRACFPPGSMTGAPKRRTMEIIDDLEGAARGPYAGALGWLDASGAAVLSVVIRTLVIEGDAASFGIGGAITALSDPADEFVETLVKASVPFHAAGR</sequence>
<keyword evidence="10" id="KW-1185">Reference proteome</keyword>
<dbReference type="Pfam" id="PF04715">
    <property type="entry name" value="Anth_synt_I_N"/>
    <property type="match status" value="1"/>
</dbReference>
<protein>
    <recommendedName>
        <fullName evidence="2">aminodeoxychorismate synthase</fullName>
        <ecNumber evidence="2">2.6.1.85</ecNumber>
    </recommendedName>
</protein>
<evidence type="ECO:0000256" key="1">
    <source>
        <dbReference type="ARBA" id="ARBA00005970"/>
    </source>
</evidence>
<keyword evidence="4" id="KW-0315">Glutamine amidotransferase</keyword>
<dbReference type="PANTHER" id="PTHR11236">
    <property type="entry name" value="AMINOBENZOATE/ANTHRANILATE SYNTHASE"/>
    <property type="match status" value="1"/>
</dbReference>
<evidence type="ECO:0000313" key="9">
    <source>
        <dbReference type="EMBL" id="KHK99298.1"/>
    </source>
</evidence>
<dbReference type="PRINTS" id="PR00099">
    <property type="entry name" value="CPSGATASE"/>
</dbReference>
<dbReference type="Proteomes" id="UP000031030">
    <property type="component" value="Unassembled WGS sequence"/>
</dbReference>
<dbReference type="STRING" id="1348253.LK09_03140"/>
<comment type="caution">
    <text evidence="9">The sequence shown here is derived from an EMBL/GenBank/DDBJ whole genome shotgun (WGS) entry which is preliminary data.</text>
</comment>
<evidence type="ECO:0000259" key="6">
    <source>
        <dbReference type="Pfam" id="PF00117"/>
    </source>
</evidence>
<dbReference type="Pfam" id="PF00117">
    <property type="entry name" value="GATase"/>
    <property type="match status" value="1"/>
</dbReference>
<evidence type="ECO:0000313" key="10">
    <source>
        <dbReference type="Proteomes" id="UP000031030"/>
    </source>
</evidence>
<dbReference type="EC" id="2.6.1.85" evidence="2"/>